<feature type="domain" description="HTH merR-type" evidence="2">
    <location>
        <begin position="1"/>
        <end position="29"/>
    </location>
</feature>
<comment type="caution">
    <text evidence="3">The sequence shown here is derived from an EMBL/GenBank/DDBJ whole genome shotgun (WGS) entry which is preliminary data.</text>
</comment>
<reference evidence="4" key="1">
    <citation type="submission" date="2015-07" db="EMBL/GenBank/DDBJ databases">
        <title>Fjat-10036 dsm4.</title>
        <authorList>
            <person name="Liu B."/>
            <person name="Wang J."/>
            <person name="Zhu Y."/>
            <person name="Liu G."/>
            <person name="Chen Q."/>
            <person name="Chen Z."/>
            <person name="Lan J."/>
            <person name="Che J."/>
            <person name="Ge C."/>
            <person name="Shi H."/>
            <person name="Pan Z."/>
            <person name="Liu X."/>
        </authorList>
    </citation>
    <scope>NUCLEOTIDE SEQUENCE [LARGE SCALE GENOMIC DNA]</scope>
    <source>
        <strain evidence="4">DSM 4</strain>
    </source>
</reference>
<dbReference type="Gene3D" id="1.10.10.60">
    <property type="entry name" value="Homeodomain-like"/>
    <property type="match status" value="1"/>
</dbReference>
<dbReference type="GO" id="GO:0000150">
    <property type="term" value="F:DNA strand exchange activity"/>
    <property type="evidence" value="ECO:0007669"/>
    <property type="project" value="InterPro"/>
</dbReference>
<dbReference type="RefSeq" id="WP_152966855.1">
    <property type="nucleotide sequence ID" value="NZ_LGUF01000010.1"/>
</dbReference>
<dbReference type="SUPFAM" id="SSF46689">
    <property type="entry name" value="Homeodomain-like"/>
    <property type="match status" value="1"/>
</dbReference>
<dbReference type="EMBL" id="LGUF01000010">
    <property type="protein sequence ID" value="KON83537.1"/>
    <property type="molecule type" value="Genomic_DNA"/>
</dbReference>
<evidence type="ECO:0000259" key="1">
    <source>
        <dbReference type="PROSITE" id="PS50531"/>
    </source>
</evidence>
<dbReference type="PROSITE" id="PS50937">
    <property type="entry name" value="HTH_MERR_2"/>
    <property type="match status" value="1"/>
</dbReference>
<dbReference type="Pfam" id="PF02796">
    <property type="entry name" value="HTH_7"/>
    <property type="match status" value="1"/>
</dbReference>
<dbReference type="InterPro" id="IPR017894">
    <property type="entry name" value="HTH_IS21_transposase_type"/>
</dbReference>
<sequence length="154" mass="18073">MEKLQLLVQVKQLKKLGFSIAAIAKKLDVSRNTVYKYLDMSFEEATDWISSLRTRKRKLDPYQNQLLTWLKEHPDLSSAQIEDWLKERYPNLEVGGSTIRSYVRELRDIHHIPKAVHIRSHEAVEELAAGKQIQVDWGEIKVKNTQNKEVKLFF</sequence>
<protein>
    <submittedName>
        <fullName evidence="3">Transposase</fullName>
    </submittedName>
</protein>
<keyword evidence="4" id="KW-1185">Reference proteome</keyword>
<dbReference type="PROSITE" id="PS50531">
    <property type="entry name" value="HTH_IS21"/>
    <property type="match status" value="1"/>
</dbReference>
<dbReference type="OrthoDB" id="92877at2"/>
<evidence type="ECO:0000259" key="2">
    <source>
        <dbReference type="PROSITE" id="PS50937"/>
    </source>
</evidence>
<dbReference type="Proteomes" id="UP000037109">
    <property type="component" value="Unassembled WGS sequence"/>
</dbReference>
<feature type="domain" description="HTH IS21-type" evidence="1">
    <location>
        <begin position="5"/>
        <end position="70"/>
    </location>
</feature>
<dbReference type="GO" id="GO:0003677">
    <property type="term" value="F:DNA binding"/>
    <property type="evidence" value="ECO:0007669"/>
    <property type="project" value="InterPro"/>
</dbReference>
<proteinExistence type="predicted"/>
<dbReference type="InterPro" id="IPR006120">
    <property type="entry name" value="Resolvase_HTH_dom"/>
</dbReference>
<evidence type="ECO:0000313" key="4">
    <source>
        <dbReference type="Proteomes" id="UP000037109"/>
    </source>
</evidence>
<evidence type="ECO:0000313" key="3">
    <source>
        <dbReference type="EMBL" id="KON83537.1"/>
    </source>
</evidence>
<dbReference type="InterPro" id="IPR009057">
    <property type="entry name" value="Homeodomain-like_sf"/>
</dbReference>
<dbReference type="GO" id="GO:0006355">
    <property type="term" value="P:regulation of DNA-templated transcription"/>
    <property type="evidence" value="ECO:0007669"/>
    <property type="project" value="InterPro"/>
</dbReference>
<accession>A0A0M0G1T0</accession>
<dbReference type="AlphaFoldDB" id="A0A0M0G1T0"/>
<name>A0A0M0G1T0_SPOGL</name>
<gene>
    <name evidence="3" type="ORF">AF332_27720</name>
</gene>
<dbReference type="InterPro" id="IPR000551">
    <property type="entry name" value="MerR-type_HTH_dom"/>
</dbReference>
<organism evidence="3 4">
    <name type="scientific">Sporosarcina globispora</name>
    <name type="common">Bacillus globisporus</name>
    <dbReference type="NCBI Taxonomy" id="1459"/>
    <lineage>
        <taxon>Bacteria</taxon>
        <taxon>Bacillati</taxon>
        <taxon>Bacillota</taxon>
        <taxon>Bacilli</taxon>
        <taxon>Bacillales</taxon>
        <taxon>Caryophanaceae</taxon>
        <taxon>Sporosarcina</taxon>
    </lineage>
</organism>
<feature type="non-terminal residue" evidence="3">
    <location>
        <position position="154"/>
    </location>
</feature>